<sequence>MFRGTHRHSLDSKGRLNIPARFRDWLSAHCDGQLVVTIDVQNQENERCLVAYPLPHWETVEQAIAALPSTNATARRFQRLFVGHSEELRLDSQSRILLSPNLRRFAGLEKDLVLVGQIHKFEIWDAARWDACQESWLADADDFAALGDLVL</sequence>
<dbReference type="AlphaFoldDB" id="A0A3M8QNN9"/>
<dbReference type="InterPro" id="IPR003444">
    <property type="entry name" value="MraZ"/>
</dbReference>
<dbReference type="RefSeq" id="WP_123106082.1">
    <property type="nucleotide sequence ID" value="NZ_CP127527.1"/>
</dbReference>
<dbReference type="EMBL" id="RIZI01000194">
    <property type="protein sequence ID" value="RNF57883.1"/>
    <property type="molecule type" value="Genomic_DNA"/>
</dbReference>
<dbReference type="InterPro" id="IPR037914">
    <property type="entry name" value="SpoVT-AbrB_sf"/>
</dbReference>
<evidence type="ECO:0000259" key="8">
    <source>
        <dbReference type="PROSITE" id="PS51740"/>
    </source>
</evidence>
<comment type="subunit">
    <text evidence="7">Forms oligomers.</text>
</comment>
<organism evidence="9">
    <name type="scientific">Acidithiobacillus sulfuriphilus</name>
    <dbReference type="NCBI Taxonomy" id="1867749"/>
    <lineage>
        <taxon>Bacteria</taxon>
        <taxon>Pseudomonadati</taxon>
        <taxon>Pseudomonadota</taxon>
        <taxon>Acidithiobacillia</taxon>
        <taxon>Acidithiobacillales</taxon>
        <taxon>Acidithiobacillaceae</taxon>
        <taxon>Acidithiobacillus</taxon>
    </lineage>
</organism>
<dbReference type="InterPro" id="IPR035644">
    <property type="entry name" value="MraZ_C"/>
</dbReference>
<gene>
    <name evidence="7 9" type="primary">mraZ</name>
    <name evidence="9" type="ORF">EC580_13920</name>
</gene>
<evidence type="ECO:0000256" key="7">
    <source>
        <dbReference type="HAMAP-Rule" id="MF_01008"/>
    </source>
</evidence>
<dbReference type="CDD" id="cd16320">
    <property type="entry name" value="MraZ_N"/>
    <property type="match status" value="1"/>
</dbReference>
<dbReference type="GO" id="GO:0000976">
    <property type="term" value="F:transcription cis-regulatory region binding"/>
    <property type="evidence" value="ECO:0007669"/>
    <property type="project" value="TreeGrafter"/>
</dbReference>
<dbReference type="InterPro" id="IPR035642">
    <property type="entry name" value="MraZ_N"/>
</dbReference>
<dbReference type="PANTHER" id="PTHR34701:SF1">
    <property type="entry name" value="TRANSCRIPTIONAL REGULATOR MRAZ"/>
    <property type="match status" value="1"/>
</dbReference>
<dbReference type="NCBIfam" id="TIGR00242">
    <property type="entry name" value="division/cell wall cluster transcriptional repressor MraZ"/>
    <property type="match status" value="1"/>
</dbReference>
<dbReference type="GO" id="GO:2000143">
    <property type="term" value="P:negative regulation of DNA-templated transcription initiation"/>
    <property type="evidence" value="ECO:0007669"/>
    <property type="project" value="TreeGrafter"/>
</dbReference>
<comment type="similarity">
    <text evidence="7">Belongs to the MraZ family.</text>
</comment>
<dbReference type="InterPro" id="IPR007159">
    <property type="entry name" value="SpoVT-AbrB_dom"/>
</dbReference>
<dbReference type="GO" id="GO:0005737">
    <property type="term" value="C:cytoplasm"/>
    <property type="evidence" value="ECO:0007669"/>
    <property type="project" value="UniProtKB-UniRule"/>
</dbReference>
<dbReference type="OrthoDB" id="9807753at2"/>
<evidence type="ECO:0000256" key="2">
    <source>
        <dbReference type="ARBA" id="ARBA00022490"/>
    </source>
</evidence>
<keyword evidence="3" id="KW-0677">Repeat</keyword>
<accession>A0A3M8QNN9</accession>
<comment type="subcellular location">
    <subcellularLocation>
        <location evidence="7">Cytoplasm</location>
        <location evidence="7">Nucleoid</location>
    </subcellularLocation>
</comment>
<dbReference type="HAMAP" id="MF_01008">
    <property type="entry name" value="MraZ"/>
    <property type="match status" value="1"/>
</dbReference>
<evidence type="ECO:0000256" key="6">
    <source>
        <dbReference type="ARBA" id="ARBA00023163"/>
    </source>
</evidence>
<comment type="caution">
    <text evidence="9">The sequence shown here is derived from an EMBL/GenBank/DDBJ whole genome shotgun (WGS) entry which is preliminary data.</text>
</comment>
<dbReference type="PROSITE" id="PS51740">
    <property type="entry name" value="SPOVT_ABRB"/>
    <property type="match status" value="2"/>
</dbReference>
<keyword evidence="6 7" id="KW-0804">Transcription</keyword>
<keyword evidence="2 7" id="KW-0963">Cytoplasm</keyword>
<feature type="domain" description="SpoVT-AbrB" evidence="8">
    <location>
        <begin position="5"/>
        <end position="56"/>
    </location>
</feature>
<proteinExistence type="inferred from homology"/>
<evidence type="ECO:0000256" key="3">
    <source>
        <dbReference type="ARBA" id="ARBA00022737"/>
    </source>
</evidence>
<reference evidence="9" key="1">
    <citation type="submission" date="2018-10" db="EMBL/GenBank/DDBJ databases">
        <title>Acidithiobacillus sulfuriphilus sp. nov.: an extremely acidophilic sulfur-oxidizing chemolithotroph isolated from a neutral pH environment.</title>
        <authorList>
            <person name="Falagan C."/>
            <person name="Moya-Beltran A."/>
            <person name="Quatrini R."/>
            <person name="Johnson D.B."/>
        </authorList>
    </citation>
    <scope>NUCLEOTIDE SEQUENCE [LARGE SCALE GENOMIC DNA]</scope>
    <source>
        <strain evidence="9">CJ-2</strain>
    </source>
</reference>
<dbReference type="Pfam" id="PF02381">
    <property type="entry name" value="MraZ"/>
    <property type="match status" value="2"/>
</dbReference>
<evidence type="ECO:0000256" key="1">
    <source>
        <dbReference type="ARBA" id="ARBA00013860"/>
    </source>
</evidence>
<evidence type="ECO:0000256" key="4">
    <source>
        <dbReference type="ARBA" id="ARBA00023015"/>
    </source>
</evidence>
<name>A0A3M8QNN9_9PROT</name>
<dbReference type="GO" id="GO:0003700">
    <property type="term" value="F:DNA-binding transcription factor activity"/>
    <property type="evidence" value="ECO:0007669"/>
    <property type="project" value="UniProtKB-UniRule"/>
</dbReference>
<dbReference type="InterPro" id="IPR038619">
    <property type="entry name" value="MraZ_sf"/>
</dbReference>
<keyword evidence="5 7" id="KW-0238">DNA-binding</keyword>
<evidence type="ECO:0000313" key="9">
    <source>
        <dbReference type="EMBL" id="RNF57883.1"/>
    </source>
</evidence>
<dbReference type="SUPFAM" id="SSF89447">
    <property type="entry name" value="AbrB/MazE/MraZ-like"/>
    <property type="match status" value="1"/>
</dbReference>
<feature type="domain" description="SpoVT-AbrB" evidence="8">
    <location>
        <begin position="85"/>
        <end position="128"/>
    </location>
</feature>
<dbReference type="InterPro" id="IPR020603">
    <property type="entry name" value="MraZ_dom"/>
</dbReference>
<dbReference type="GO" id="GO:0009295">
    <property type="term" value="C:nucleoid"/>
    <property type="evidence" value="ECO:0007669"/>
    <property type="project" value="UniProtKB-SubCell"/>
</dbReference>
<evidence type="ECO:0000256" key="5">
    <source>
        <dbReference type="ARBA" id="ARBA00023125"/>
    </source>
</evidence>
<dbReference type="Gene3D" id="3.40.1550.20">
    <property type="entry name" value="Transcriptional regulator MraZ domain"/>
    <property type="match status" value="1"/>
</dbReference>
<keyword evidence="4 7" id="KW-0805">Transcription regulation</keyword>
<dbReference type="CDD" id="cd16321">
    <property type="entry name" value="MraZ_C"/>
    <property type="match status" value="1"/>
</dbReference>
<dbReference type="PANTHER" id="PTHR34701">
    <property type="entry name" value="TRANSCRIPTIONAL REGULATOR MRAZ"/>
    <property type="match status" value="1"/>
</dbReference>
<protein>
    <recommendedName>
        <fullName evidence="1 7">Transcriptional regulator MraZ</fullName>
    </recommendedName>
</protein>